<dbReference type="Proteomes" id="UP000308886">
    <property type="component" value="Unassembled WGS sequence"/>
</dbReference>
<evidence type="ECO:0000313" key="2">
    <source>
        <dbReference type="Proteomes" id="UP000308886"/>
    </source>
</evidence>
<keyword evidence="2" id="KW-1185">Reference proteome</keyword>
<name>A0AC61QME1_9BACT</name>
<comment type="caution">
    <text evidence="1">The sequence shown here is derived from an EMBL/GenBank/DDBJ whole genome shotgun (WGS) entry which is preliminary data.</text>
</comment>
<reference evidence="1" key="1">
    <citation type="submission" date="2019-04" db="EMBL/GenBank/DDBJ databases">
        <title>Microbes associate with the intestines of laboratory mice.</title>
        <authorList>
            <person name="Navarre W."/>
            <person name="Wong E."/>
            <person name="Huang K."/>
            <person name="Tropini C."/>
            <person name="Ng K."/>
            <person name="Yu B."/>
        </authorList>
    </citation>
    <scope>NUCLEOTIDE SEQUENCE</scope>
    <source>
        <strain evidence="1">NM73_A23</strain>
    </source>
</reference>
<protein>
    <submittedName>
        <fullName evidence="1">Uncharacterized protein</fullName>
    </submittedName>
</protein>
<dbReference type="EMBL" id="SRZC01000025">
    <property type="protein sequence ID" value="TGX80524.1"/>
    <property type="molecule type" value="Genomic_DNA"/>
</dbReference>
<organism evidence="1 2">
    <name type="scientific">Palleniella muris</name>
    <dbReference type="NCBI Taxonomy" id="3038145"/>
    <lineage>
        <taxon>Bacteria</taxon>
        <taxon>Pseudomonadati</taxon>
        <taxon>Bacteroidota</taxon>
        <taxon>Bacteroidia</taxon>
        <taxon>Bacteroidales</taxon>
        <taxon>Prevotellaceae</taxon>
        <taxon>Palleniella</taxon>
    </lineage>
</organism>
<proteinExistence type="predicted"/>
<gene>
    <name evidence="1" type="ORF">E5358_12775</name>
</gene>
<sequence>MINKGDRVTVKISRDLLIMGLGPLIGKGGVVTQPMTKHKTPGAMVKVDEKFMDYSLWFIPIKSISVNKTNSRQNKIKMLKEAVL</sequence>
<accession>A0AC61QME1</accession>
<evidence type="ECO:0000313" key="1">
    <source>
        <dbReference type="EMBL" id="TGX80524.1"/>
    </source>
</evidence>